<organism evidence="1 2">
    <name type="scientific">Nephila pilipes</name>
    <name type="common">Giant wood spider</name>
    <name type="synonym">Nephila maculata</name>
    <dbReference type="NCBI Taxonomy" id="299642"/>
    <lineage>
        <taxon>Eukaryota</taxon>
        <taxon>Metazoa</taxon>
        <taxon>Ecdysozoa</taxon>
        <taxon>Arthropoda</taxon>
        <taxon>Chelicerata</taxon>
        <taxon>Arachnida</taxon>
        <taxon>Araneae</taxon>
        <taxon>Araneomorphae</taxon>
        <taxon>Entelegynae</taxon>
        <taxon>Araneoidea</taxon>
        <taxon>Nephilidae</taxon>
        <taxon>Nephila</taxon>
    </lineage>
</organism>
<protein>
    <submittedName>
        <fullName evidence="1">Uncharacterized protein</fullName>
    </submittedName>
</protein>
<dbReference type="OrthoDB" id="10539335at2759"/>
<name>A0A8X6T6N6_NEPPI</name>
<reference evidence="1" key="1">
    <citation type="submission" date="2020-08" db="EMBL/GenBank/DDBJ databases">
        <title>Multicomponent nature underlies the extraordinary mechanical properties of spider dragline silk.</title>
        <authorList>
            <person name="Kono N."/>
            <person name="Nakamura H."/>
            <person name="Mori M."/>
            <person name="Yoshida Y."/>
            <person name="Ohtoshi R."/>
            <person name="Malay A.D."/>
            <person name="Moran D.A.P."/>
            <person name="Tomita M."/>
            <person name="Numata K."/>
            <person name="Arakawa K."/>
        </authorList>
    </citation>
    <scope>NUCLEOTIDE SEQUENCE</scope>
</reference>
<dbReference type="AlphaFoldDB" id="A0A8X6T6N6"/>
<comment type="caution">
    <text evidence="1">The sequence shown here is derived from an EMBL/GenBank/DDBJ whole genome shotgun (WGS) entry which is preliminary data.</text>
</comment>
<evidence type="ECO:0000313" key="1">
    <source>
        <dbReference type="EMBL" id="GFS80202.1"/>
    </source>
</evidence>
<keyword evidence="2" id="KW-1185">Reference proteome</keyword>
<gene>
    <name evidence="1" type="ORF">NPIL_375561</name>
</gene>
<accession>A0A8X6T6N6</accession>
<dbReference type="Proteomes" id="UP000887013">
    <property type="component" value="Unassembled WGS sequence"/>
</dbReference>
<evidence type="ECO:0000313" key="2">
    <source>
        <dbReference type="Proteomes" id="UP000887013"/>
    </source>
</evidence>
<dbReference type="EMBL" id="BMAW01097540">
    <property type="protein sequence ID" value="GFS80202.1"/>
    <property type="molecule type" value="Genomic_DNA"/>
</dbReference>
<sequence>MYVGLGAVRPFEVPFPPPERHFHHSGGGEAKILKHELASSGDRFLQLLSPPPLLPSSSSSADAGDHRLTTGMTRDGSAWRDCLQIEERSKPSHREWASDLIKIICIKRLVNAYKYLSFQI</sequence>
<proteinExistence type="predicted"/>